<evidence type="ECO:0000256" key="8">
    <source>
        <dbReference type="ARBA" id="ARBA00051875"/>
    </source>
</evidence>
<evidence type="ECO:0000256" key="6">
    <source>
        <dbReference type="ARBA" id="ARBA00022842"/>
    </source>
</evidence>
<evidence type="ECO:0000256" key="9">
    <source>
        <dbReference type="ARBA" id="ARBA00052017"/>
    </source>
</evidence>
<feature type="binding site" evidence="10">
    <location>
        <position position="188"/>
    </location>
    <ligand>
        <name>substrate</name>
    </ligand>
</feature>
<dbReference type="GO" id="GO:0000166">
    <property type="term" value="F:nucleotide binding"/>
    <property type="evidence" value="ECO:0007669"/>
    <property type="project" value="UniProtKB-KW"/>
</dbReference>
<dbReference type="GO" id="GO:0005829">
    <property type="term" value="C:cytosol"/>
    <property type="evidence" value="ECO:0007669"/>
    <property type="project" value="TreeGrafter"/>
</dbReference>
<dbReference type="NCBIfam" id="TIGR00042">
    <property type="entry name" value="RdgB/HAM1 family non-canonical purine NTP pyrophosphatase"/>
    <property type="match status" value="1"/>
</dbReference>
<keyword evidence="4 10" id="KW-0547">Nucleotide-binding</keyword>
<dbReference type="CDD" id="cd00515">
    <property type="entry name" value="HAM1"/>
    <property type="match status" value="1"/>
</dbReference>
<evidence type="ECO:0000313" key="14">
    <source>
        <dbReference type="Proteomes" id="UP000016943"/>
    </source>
</evidence>
<evidence type="ECO:0000256" key="5">
    <source>
        <dbReference type="ARBA" id="ARBA00022801"/>
    </source>
</evidence>
<dbReference type="Pfam" id="PF01725">
    <property type="entry name" value="Ham1p_like"/>
    <property type="match status" value="1"/>
</dbReference>
<comment type="catalytic activity">
    <reaction evidence="8 10">
        <text>dITP + H2O = dIMP + diphosphate + H(+)</text>
        <dbReference type="Rhea" id="RHEA:28342"/>
        <dbReference type="ChEBI" id="CHEBI:15377"/>
        <dbReference type="ChEBI" id="CHEBI:15378"/>
        <dbReference type="ChEBI" id="CHEBI:33019"/>
        <dbReference type="ChEBI" id="CHEBI:61194"/>
        <dbReference type="ChEBI" id="CHEBI:61382"/>
        <dbReference type="EC" id="3.6.1.66"/>
    </reaction>
</comment>
<dbReference type="KEGG" id="caz:CARG_01575"/>
<feature type="binding site" evidence="10">
    <location>
        <position position="73"/>
    </location>
    <ligand>
        <name>substrate</name>
    </ligand>
</feature>
<evidence type="ECO:0000313" key="13">
    <source>
        <dbReference type="EMBL" id="AGU14489.1"/>
    </source>
</evidence>
<dbReference type="HAMAP" id="MF_01405">
    <property type="entry name" value="Non_canon_purine_NTPase"/>
    <property type="match status" value="1"/>
</dbReference>
<protein>
    <recommendedName>
        <fullName evidence="10">dITP/XTP pyrophosphatase</fullName>
        <ecNumber evidence="10">3.6.1.66</ecNumber>
    </recommendedName>
    <alternativeName>
        <fullName evidence="10">Non-canonical purine NTP pyrophosphatase</fullName>
    </alternativeName>
    <alternativeName>
        <fullName evidence="10">Non-standard purine NTP pyrophosphatase</fullName>
    </alternativeName>
    <alternativeName>
        <fullName evidence="10">Nucleoside-triphosphate diphosphatase</fullName>
    </alternativeName>
    <alternativeName>
        <fullName evidence="10">Nucleoside-triphosphate pyrophosphatase</fullName>
        <shortName evidence="10">NTPase</shortName>
    </alternativeName>
</protein>
<feature type="region of interest" description="Disordered" evidence="12">
    <location>
        <begin position="212"/>
        <end position="250"/>
    </location>
</feature>
<comment type="cofactor">
    <cofactor evidence="10">
        <name>Mg(2+)</name>
        <dbReference type="ChEBI" id="CHEBI:18420"/>
    </cofactor>
    <text evidence="10">Binds 1 Mg(2+) ion per subunit.</text>
</comment>
<sequence>MLLHVATHNAKKLKELARVLEAAGVEGIELVSSEDLLGYPEPVEDGRTFADNALIKARVGAKETGLVTLADDSGLSVDELGGMPGVLSARWSGKHGDDEANNELLLAQMADVPDKRRAAQFVSVCAVVTPEGDEYLEKGVWKGRLVRKATGDNGFGYDPLFIPEEEDARVAGTDDKPRTSAELSAEEKDALSHRGKALAALVPALAELARAAEHKGEGATPDNDGALAVVTPEEAQGEDKDTNTKGNEED</sequence>
<dbReference type="GO" id="GO:0009117">
    <property type="term" value="P:nucleotide metabolic process"/>
    <property type="evidence" value="ECO:0007669"/>
    <property type="project" value="UniProtKB-KW"/>
</dbReference>
<keyword evidence="3 10" id="KW-0479">Metal-binding</keyword>
<dbReference type="GO" id="GO:0036222">
    <property type="term" value="F:XTP diphosphatase activity"/>
    <property type="evidence" value="ECO:0007669"/>
    <property type="project" value="UniProtKB-UniRule"/>
</dbReference>
<keyword evidence="7 10" id="KW-0546">Nucleotide metabolism</keyword>
<dbReference type="Proteomes" id="UP000016943">
    <property type="component" value="Chromosome"/>
</dbReference>
<dbReference type="InterPro" id="IPR002637">
    <property type="entry name" value="RdgB/HAM1"/>
</dbReference>
<comment type="caution">
    <text evidence="10">Lacks conserved residue(s) required for the propagation of feature annotation.</text>
</comment>
<evidence type="ECO:0000256" key="10">
    <source>
        <dbReference type="HAMAP-Rule" id="MF_01405"/>
    </source>
</evidence>
<keyword evidence="6 10" id="KW-0460">Magnesium</keyword>
<evidence type="ECO:0000256" key="12">
    <source>
        <dbReference type="SAM" id="MobiDB-lite"/>
    </source>
</evidence>
<dbReference type="Gene3D" id="3.90.950.10">
    <property type="match status" value="1"/>
</dbReference>
<reference evidence="13 14" key="1">
    <citation type="journal article" date="2013" name="Genome Announc.">
        <title>Whole-Genome Sequence of the Clinical Strain Corynebacterium argentoratense DSM 44202, Isolated from a Human Throat Specimen.</title>
        <authorList>
            <person name="Bomholt C."/>
            <person name="Glaub A."/>
            <person name="Gravermann K."/>
            <person name="Albersmeier A."/>
            <person name="Brinkrolf K."/>
            <person name="Ruckert C."/>
            <person name="Tauch A."/>
        </authorList>
    </citation>
    <scope>NUCLEOTIDE SEQUENCE [LARGE SCALE GENOMIC DNA]</scope>
    <source>
        <strain evidence="13">DSM 44202</strain>
    </source>
</reference>
<dbReference type="GO" id="GO:0035870">
    <property type="term" value="F:dITP diphosphatase activity"/>
    <property type="evidence" value="ECO:0007669"/>
    <property type="project" value="UniProtKB-UniRule"/>
</dbReference>
<dbReference type="GO" id="GO:0017111">
    <property type="term" value="F:ribonucleoside triphosphate phosphatase activity"/>
    <property type="evidence" value="ECO:0007669"/>
    <property type="project" value="InterPro"/>
</dbReference>
<dbReference type="PANTHER" id="PTHR11067:SF9">
    <property type="entry name" value="INOSINE TRIPHOSPHATE PYROPHOSPHATASE"/>
    <property type="match status" value="1"/>
</dbReference>
<dbReference type="EC" id="3.6.1.66" evidence="10"/>
<keyword evidence="14" id="KW-1185">Reference proteome</keyword>
<evidence type="ECO:0000256" key="7">
    <source>
        <dbReference type="ARBA" id="ARBA00023080"/>
    </source>
</evidence>
<evidence type="ECO:0000256" key="1">
    <source>
        <dbReference type="ARBA" id="ARBA00008023"/>
    </source>
</evidence>
<organism evidence="13 14">
    <name type="scientific">Corynebacterium argentoratense DSM 44202</name>
    <dbReference type="NCBI Taxonomy" id="1348662"/>
    <lineage>
        <taxon>Bacteria</taxon>
        <taxon>Bacillati</taxon>
        <taxon>Actinomycetota</taxon>
        <taxon>Actinomycetes</taxon>
        <taxon>Mycobacteriales</taxon>
        <taxon>Corynebacteriaceae</taxon>
        <taxon>Corynebacterium</taxon>
    </lineage>
</organism>
<dbReference type="PANTHER" id="PTHR11067">
    <property type="entry name" value="INOSINE TRIPHOSPHATE PYROPHOSPHATASE/HAM1 PROTEIN"/>
    <property type="match status" value="1"/>
</dbReference>
<feature type="binding site" evidence="10">
    <location>
        <begin position="155"/>
        <end position="158"/>
    </location>
    <ligand>
        <name>substrate</name>
    </ligand>
</feature>
<evidence type="ECO:0000256" key="4">
    <source>
        <dbReference type="ARBA" id="ARBA00022741"/>
    </source>
</evidence>
<keyword evidence="5 10" id="KW-0378">Hydrolase</keyword>
<dbReference type="InterPro" id="IPR020922">
    <property type="entry name" value="dITP/XTP_pyrophosphatase"/>
</dbReference>
<dbReference type="EMBL" id="CP006365">
    <property type="protein sequence ID" value="AGU14489.1"/>
    <property type="molecule type" value="Genomic_DNA"/>
</dbReference>
<feature type="region of interest" description="Disordered" evidence="12">
    <location>
        <begin position="167"/>
        <end position="194"/>
    </location>
</feature>
<dbReference type="eggNOG" id="COG0127">
    <property type="taxonomic scope" value="Bacteria"/>
</dbReference>
<name>U3GT39_9CORY</name>
<dbReference type="AlphaFoldDB" id="U3GT39"/>
<feature type="binding site" evidence="10">
    <location>
        <position position="72"/>
    </location>
    <ligand>
        <name>Mg(2+)</name>
        <dbReference type="ChEBI" id="CHEBI:18420"/>
    </ligand>
</feature>
<gene>
    <name evidence="13" type="ORF">CARG_01575</name>
</gene>
<evidence type="ECO:0000256" key="11">
    <source>
        <dbReference type="RuleBase" id="RU003781"/>
    </source>
</evidence>
<evidence type="ECO:0000256" key="2">
    <source>
        <dbReference type="ARBA" id="ARBA00011738"/>
    </source>
</evidence>
<dbReference type="InterPro" id="IPR029001">
    <property type="entry name" value="ITPase-like_fam"/>
</dbReference>
<feature type="compositionally biased region" description="Basic and acidic residues" evidence="12">
    <location>
        <begin position="168"/>
        <end position="192"/>
    </location>
</feature>
<dbReference type="PATRIC" id="fig|1348662.3.peg.309"/>
<dbReference type="GO" id="GO:0046872">
    <property type="term" value="F:metal ion binding"/>
    <property type="evidence" value="ECO:0007669"/>
    <property type="project" value="UniProtKB-KW"/>
</dbReference>
<dbReference type="OrthoDB" id="9807456at2"/>
<dbReference type="FunFam" id="3.90.950.10:FF:000001">
    <property type="entry name" value="dITP/XTP pyrophosphatase"/>
    <property type="match status" value="1"/>
</dbReference>
<dbReference type="GO" id="GO:0009146">
    <property type="term" value="P:purine nucleoside triphosphate catabolic process"/>
    <property type="evidence" value="ECO:0007669"/>
    <property type="project" value="UniProtKB-UniRule"/>
</dbReference>
<dbReference type="SUPFAM" id="SSF52972">
    <property type="entry name" value="ITPase-like"/>
    <property type="match status" value="1"/>
</dbReference>
<comment type="similarity">
    <text evidence="1 10 11">Belongs to the HAM1 NTPase family.</text>
</comment>
<evidence type="ECO:0000256" key="3">
    <source>
        <dbReference type="ARBA" id="ARBA00022723"/>
    </source>
</evidence>
<comment type="function">
    <text evidence="10">Pyrophosphatase that catalyzes the hydrolysis of nucleoside triphosphates to their monophosphate derivatives, with a high preference for the non-canonical purine nucleotides XTP (xanthosine triphosphate), dITP (deoxyinosine triphosphate) and ITP. Seems to function as a house-cleaning enzyme that removes non-canonical purine nucleotides from the nucleotide pool, thus preventing their incorporation into DNA/RNA and avoiding chromosomal lesions.</text>
</comment>
<dbReference type="HOGENOM" id="CLU_082080_0_1_11"/>
<feature type="binding site" evidence="10">
    <location>
        <begin position="193"/>
        <end position="194"/>
    </location>
    <ligand>
        <name>substrate</name>
    </ligand>
</feature>
<dbReference type="GO" id="GO:0036220">
    <property type="term" value="F:ITP diphosphatase activity"/>
    <property type="evidence" value="ECO:0007669"/>
    <property type="project" value="UniProtKB-UniRule"/>
</dbReference>
<feature type="compositionally biased region" description="Basic and acidic residues" evidence="12">
    <location>
        <begin position="237"/>
        <end position="250"/>
    </location>
</feature>
<dbReference type="STRING" id="1348662.CARG_01575"/>
<comment type="subunit">
    <text evidence="2 10">Homodimer.</text>
</comment>
<accession>U3GT39</accession>
<feature type="binding site" evidence="10">
    <location>
        <begin position="7"/>
        <end position="12"/>
    </location>
    <ligand>
        <name>substrate</name>
    </ligand>
</feature>
<proteinExistence type="inferred from homology"/>
<feature type="active site" description="Proton acceptor" evidence="10">
    <location>
        <position position="72"/>
    </location>
</feature>
<comment type="catalytic activity">
    <reaction evidence="9 10">
        <text>XTP + H2O = XMP + diphosphate + H(+)</text>
        <dbReference type="Rhea" id="RHEA:28610"/>
        <dbReference type="ChEBI" id="CHEBI:15377"/>
        <dbReference type="ChEBI" id="CHEBI:15378"/>
        <dbReference type="ChEBI" id="CHEBI:33019"/>
        <dbReference type="ChEBI" id="CHEBI:57464"/>
        <dbReference type="ChEBI" id="CHEBI:61314"/>
        <dbReference type="EC" id="3.6.1.66"/>
    </reaction>
</comment>
<comment type="catalytic activity">
    <reaction evidence="10">
        <text>ITP + H2O = IMP + diphosphate + H(+)</text>
        <dbReference type="Rhea" id="RHEA:29399"/>
        <dbReference type="ChEBI" id="CHEBI:15377"/>
        <dbReference type="ChEBI" id="CHEBI:15378"/>
        <dbReference type="ChEBI" id="CHEBI:33019"/>
        <dbReference type="ChEBI" id="CHEBI:58053"/>
        <dbReference type="ChEBI" id="CHEBI:61402"/>
        <dbReference type="EC" id="3.6.1.66"/>
    </reaction>
</comment>